<reference evidence="2 3" key="1">
    <citation type="submission" date="2023-03" db="EMBL/GenBank/DDBJ databases">
        <title>Strain FZY0004 represents a novel species in the genus Thalassospira isolated from seawater.</title>
        <authorList>
            <person name="Fu Z.-Y."/>
        </authorList>
    </citation>
    <scope>NUCLEOTIDE SEQUENCE [LARGE SCALE GENOMIC DNA]</scope>
    <source>
        <strain evidence="2 3">FZY0004</strain>
    </source>
</reference>
<accession>A0ABT6GGH1</accession>
<comment type="caution">
    <text evidence="2">The sequence shown here is derived from an EMBL/GenBank/DDBJ whole genome shotgun (WGS) entry which is preliminary data.</text>
</comment>
<name>A0ABT6GGH1_9PROT</name>
<feature type="compositionally biased region" description="Basic and acidic residues" evidence="1">
    <location>
        <begin position="128"/>
        <end position="145"/>
    </location>
</feature>
<sequence>MGQLKANNAKKRAAEEKGQEQPRLAGTEKQSEMVNVIPAHQFDRMVAEIRETKSTQAESNTSNASAFKRFKKAGGNNEALQFVLKVTSMSDDKAADLLRCIRAYGDRLGMFDGVGDLFANDPVAKSQDAKPLDALKSKEDTKEEQGAYEAGIASCKFGRDRDSNPHDASKKPKEHAAFDRGWLAAFEGGQKGSMKQGGGEDGDDQPASADNVTALPQKPNGGDAKASAADGKA</sequence>
<evidence type="ECO:0000313" key="3">
    <source>
        <dbReference type="Proteomes" id="UP001529180"/>
    </source>
</evidence>
<feature type="region of interest" description="Disordered" evidence="1">
    <location>
        <begin position="128"/>
        <end position="233"/>
    </location>
</feature>
<feature type="region of interest" description="Disordered" evidence="1">
    <location>
        <begin position="1"/>
        <end position="32"/>
    </location>
</feature>
<keyword evidence="3" id="KW-1185">Reference proteome</keyword>
<evidence type="ECO:0000256" key="1">
    <source>
        <dbReference type="SAM" id="MobiDB-lite"/>
    </source>
</evidence>
<gene>
    <name evidence="2" type="ORF">P7680_19390</name>
</gene>
<feature type="compositionally biased region" description="Gly residues" evidence="1">
    <location>
        <begin position="189"/>
        <end position="199"/>
    </location>
</feature>
<proteinExistence type="predicted"/>
<dbReference type="RefSeq" id="WP_278006981.1">
    <property type="nucleotide sequence ID" value="NZ_JARSBO010000010.1"/>
</dbReference>
<protein>
    <submittedName>
        <fullName evidence="2">Uncharacterized protein</fullName>
    </submittedName>
</protein>
<dbReference type="Proteomes" id="UP001529180">
    <property type="component" value="Unassembled WGS sequence"/>
</dbReference>
<dbReference type="EMBL" id="JARSBO010000010">
    <property type="protein sequence ID" value="MDG4721179.1"/>
    <property type="molecule type" value="Genomic_DNA"/>
</dbReference>
<feature type="compositionally biased region" description="Low complexity" evidence="1">
    <location>
        <begin position="221"/>
        <end position="233"/>
    </location>
</feature>
<evidence type="ECO:0000313" key="2">
    <source>
        <dbReference type="EMBL" id="MDG4721179.1"/>
    </source>
</evidence>
<feature type="compositionally biased region" description="Basic and acidic residues" evidence="1">
    <location>
        <begin position="157"/>
        <end position="178"/>
    </location>
</feature>
<organism evidence="2 3">
    <name type="scientific">Thalassospira aquimaris</name>
    <dbReference type="NCBI Taxonomy" id="3037796"/>
    <lineage>
        <taxon>Bacteria</taxon>
        <taxon>Pseudomonadati</taxon>
        <taxon>Pseudomonadota</taxon>
        <taxon>Alphaproteobacteria</taxon>
        <taxon>Rhodospirillales</taxon>
        <taxon>Thalassospiraceae</taxon>
        <taxon>Thalassospira</taxon>
    </lineage>
</organism>